<dbReference type="NCBIfam" id="TIGR02453">
    <property type="entry name" value="TIGR02453 family protein"/>
    <property type="match status" value="1"/>
</dbReference>
<evidence type="ECO:0008006" key="3">
    <source>
        <dbReference type="Google" id="ProtNLM"/>
    </source>
</evidence>
<dbReference type="InterPro" id="IPR012808">
    <property type="entry name" value="CHP02453"/>
</dbReference>
<dbReference type="PANTHER" id="PTHR36452:SF1">
    <property type="entry name" value="DUF2461 DOMAIN-CONTAINING PROTEIN"/>
    <property type="match status" value="1"/>
</dbReference>
<dbReference type="Proteomes" id="UP000315082">
    <property type="component" value="Chromosome"/>
</dbReference>
<evidence type="ECO:0000313" key="1">
    <source>
        <dbReference type="EMBL" id="QDV67209.1"/>
    </source>
</evidence>
<gene>
    <name evidence="1" type="ORF">Poly24_09020</name>
</gene>
<evidence type="ECO:0000313" key="2">
    <source>
        <dbReference type="Proteomes" id="UP000315082"/>
    </source>
</evidence>
<accession>A0A518JNT8</accession>
<dbReference type="PIRSF" id="PIRSF028451">
    <property type="entry name" value="UCP028451"/>
    <property type="match status" value="1"/>
</dbReference>
<dbReference type="PANTHER" id="PTHR36452">
    <property type="entry name" value="CHROMOSOME 12, WHOLE GENOME SHOTGUN SEQUENCE"/>
    <property type="match status" value="1"/>
</dbReference>
<name>A0A518JNT8_9BACT</name>
<reference evidence="1 2" key="1">
    <citation type="submission" date="2019-02" db="EMBL/GenBank/DDBJ databases">
        <title>Deep-cultivation of Planctomycetes and their phenomic and genomic characterization uncovers novel biology.</title>
        <authorList>
            <person name="Wiegand S."/>
            <person name="Jogler M."/>
            <person name="Boedeker C."/>
            <person name="Pinto D."/>
            <person name="Vollmers J."/>
            <person name="Rivas-Marin E."/>
            <person name="Kohn T."/>
            <person name="Peeters S.H."/>
            <person name="Heuer A."/>
            <person name="Rast P."/>
            <person name="Oberbeckmann S."/>
            <person name="Bunk B."/>
            <person name="Jeske O."/>
            <person name="Meyerdierks A."/>
            <person name="Storesund J.E."/>
            <person name="Kallscheuer N."/>
            <person name="Luecker S."/>
            <person name="Lage O.M."/>
            <person name="Pohl T."/>
            <person name="Merkel B.J."/>
            <person name="Hornburger P."/>
            <person name="Mueller R.-W."/>
            <person name="Bruemmer F."/>
            <person name="Labrenz M."/>
            <person name="Spormann A.M."/>
            <person name="Op den Camp H."/>
            <person name="Overmann J."/>
            <person name="Amann R."/>
            <person name="Jetten M.S.M."/>
            <person name="Mascher T."/>
            <person name="Medema M.H."/>
            <person name="Devos D.P."/>
            <person name="Kaster A.-K."/>
            <person name="Ovreas L."/>
            <person name="Rohde M."/>
            <person name="Galperin M.Y."/>
            <person name="Jogler C."/>
        </authorList>
    </citation>
    <scope>NUCLEOTIDE SEQUENCE [LARGE SCALE GENOMIC DNA]</scope>
    <source>
        <strain evidence="1 2">Poly24</strain>
    </source>
</reference>
<dbReference type="EMBL" id="CP036348">
    <property type="protein sequence ID" value="QDV67209.1"/>
    <property type="molecule type" value="Genomic_DNA"/>
</dbReference>
<dbReference type="AlphaFoldDB" id="A0A518JNT8"/>
<organism evidence="1 2">
    <name type="scientific">Rosistilla carotiformis</name>
    <dbReference type="NCBI Taxonomy" id="2528017"/>
    <lineage>
        <taxon>Bacteria</taxon>
        <taxon>Pseudomonadati</taxon>
        <taxon>Planctomycetota</taxon>
        <taxon>Planctomycetia</taxon>
        <taxon>Pirellulales</taxon>
        <taxon>Pirellulaceae</taxon>
        <taxon>Rosistilla</taxon>
    </lineage>
</organism>
<dbReference type="KEGG" id="rcf:Poly24_09020"/>
<protein>
    <recommendedName>
        <fullName evidence="3">TIGR02453 family protein</fullName>
    </recommendedName>
</protein>
<dbReference type="InterPro" id="IPR015996">
    <property type="entry name" value="UCP028451"/>
</dbReference>
<dbReference type="RefSeq" id="WP_197452315.1">
    <property type="nucleotide sequence ID" value="NZ_CP036348.1"/>
</dbReference>
<dbReference type="Pfam" id="PF09365">
    <property type="entry name" value="DUF2461"/>
    <property type="match status" value="1"/>
</dbReference>
<proteinExistence type="predicted"/>
<keyword evidence="2" id="KW-1185">Reference proteome</keyword>
<sequence>MSSRSMYTDDCLQFLEELRHNNDRQWFAENKERYEASVREPSLRLIEAIGPRLEKLSPFFPAVAKRVGGSLMRIHRDTRFAKDKTPYKTNIGIQFRHEAGKDVHAPGFYVHFEPERCFVGAGCWHPDSQALLAIRRKIDDEPTRWKRARDAKAFRENYRLEGESLKTTPRDFFKDHPLIDDLRRKDFIGLSPLAESDVTSPDLVTTILAKFRAARALMQFLCESGCVPF</sequence>